<proteinExistence type="predicted"/>
<dbReference type="Pfam" id="PF00135">
    <property type="entry name" value="COesterase"/>
    <property type="match status" value="2"/>
</dbReference>
<dbReference type="InterPro" id="IPR050309">
    <property type="entry name" value="Type-B_Carboxylest/Lipase"/>
</dbReference>
<accession>A0A9P5RSX5</accession>
<reference evidence="2" key="1">
    <citation type="journal article" date="2020" name="Fungal Divers.">
        <title>Resolving the Mortierellaceae phylogeny through synthesis of multi-gene phylogenetics and phylogenomics.</title>
        <authorList>
            <person name="Vandepol N."/>
            <person name="Liber J."/>
            <person name="Desiro A."/>
            <person name="Na H."/>
            <person name="Kennedy M."/>
            <person name="Barry K."/>
            <person name="Grigoriev I.V."/>
            <person name="Miller A.N."/>
            <person name="O'Donnell K."/>
            <person name="Stajich J.E."/>
            <person name="Bonito G."/>
        </authorList>
    </citation>
    <scope>NUCLEOTIDE SEQUENCE</scope>
    <source>
        <strain evidence="2">NRRL 6426</strain>
    </source>
</reference>
<evidence type="ECO:0000313" key="3">
    <source>
        <dbReference type="Proteomes" id="UP000748756"/>
    </source>
</evidence>
<dbReference type="Proteomes" id="UP000748756">
    <property type="component" value="Unassembled WGS sequence"/>
</dbReference>
<dbReference type="AlphaFoldDB" id="A0A9P5RSX5"/>
<keyword evidence="3" id="KW-1185">Reference proteome</keyword>
<feature type="domain" description="Carboxylesterase type B" evidence="1">
    <location>
        <begin position="22"/>
        <end position="180"/>
    </location>
</feature>
<dbReference type="EMBL" id="JAAAUQ010001153">
    <property type="protein sequence ID" value="KAF9142432.1"/>
    <property type="molecule type" value="Genomic_DNA"/>
</dbReference>
<dbReference type="OrthoDB" id="3200163at2759"/>
<name>A0A9P5RSX5_9FUNG</name>
<gene>
    <name evidence="2" type="ORF">BG015_000891</name>
</gene>
<sequence>MIPTKHNAETVNVGHPSAVYITGQGSVRGFRDVDRSLIRFLNIPYATVTERWRQASPVNPWLGVRDATRYGPMCPQTLARKGTGLTKLFGIPAVNDGFQYSFSERDCLNLSIYVPLLDAPPPVSGIPVIVFIHGGKLRHGGNAHPVYDMSNFVHASVKANQPVIVVVINYRLGCLGYFASRELAFEFDSDPDNILHLRTHDQDPAFGNWGLADQKLAFEWVREHIWVFGGNASNITAMGYSGGGTAIMNHMLIQSHHGLFSRAIVHSGGAGLIFARYAYFQCQKIFDHLHNHIQAENAPMATGSEKTPNGSDLGQELLQRAQTLRGISADILMQVPELKGIDSILYPNLDNKVLFPSPQSLIARDSHHYDPGVKSVIFATTKDEGTLFAGTHGATDICQWQSFLDRWVSPKLHQEVEAIYGKPQTGADARSFSSKILGDIFAAYPTNSACEGFLAQDDRQRLLYRVYVDRSLKAVDNMQLDLGVAHGTDMGFATMSDLSQQYMTEQEKAFGYRVMEKYFRFAYGLEDEATPGDPHTVGWKAGCKDGRVATVWSEDFEFRAGAFERMDERTIELWRRNEEWVAQKRPPQSLGSTHSRPML</sequence>
<dbReference type="PANTHER" id="PTHR11559">
    <property type="entry name" value="CARBOXYLESTERASE"/>
    <property type="match status" value="1"/>
</dbReference>
<evidence type="ECO:0000313" key="2">
    <source>
        <dbReference type="EMBL" id="KAF9142432.1"/>
    </source>
</evidence>
<organism evidence="2 3">
    <name type="scientific">Linnemannia schmuckeri</name>
    <dbReference type="NCBI Taxonomy" id="64567"/>
    <lineage>
        <taxon>Eukaryota</taxon>
        <taxon>Fungi</taxon>
        <taxon>Fungi incertae sedis</taxon>
        <taxon>Mucoromycota</taxon>
        <taxon>Mortierellomycotina</taxon>
        <taxon>Mortierellomycetes</taxon>
        <taxon>Mortierellales</taxon>
        <taxon>Mortierellaceae</taxon>
        <taxon>Linnemannia</taxon>
    </lineage>
</organism>
<dbReference type="InterPro" id="IPR002018">
    <property type="entry name" value="CarbesteraseB"/>
</dbReference>
<evidence type="ECO:0000259" key="1">
    <source>
        <dbReference type="Pfam" id="PF00135"/>
    </source>
</evidence>
<dbReference type="Gene3D" id="3.40.50.1820">
    <property type="entry name" value="alpha/beta hydrolase"/>
    <property type="match status" value="1"/>
</dbReference>
<protein>
    <recommendedName>
        <fullName evidence="1">Carboxylesterase type B domain-containing protein</fullName>
    </recommendedName>
</protein>
<comment type="caution">
    <text evidence="2">The sequence shown here is derived from an EMBL/GenBank/DDBJ whole genome shotgun (WGS) entry which is preliminary data.</text>
</comment>
<dbReference type="InterPro" id="IPR029058">
    <property type="entry name" value="AB_hydrolase_fold"/>
</dbReference>
<feature type="domain" description="Carboxylesterase type B" evidence="1">
    <location>
        <begin position="202"/>
        <end position="523"/>
    </location>
</feature>
<dbReference type="SUPFAM" id="SSF53474">
    <property type="entry name" value="alpha/beta-Hydrolases"/>
    <property type="match status" value="1"/>
</dbReference>